<evidence type="ECO:0000313" key="2">
    <source>
        <dbReference type="EMBL" id="KAF7503113.1"/>
    </source>
</evidence>
<gene>
    <name evidence="2" type="ORF">GJ744_004322</name>
</gene>
<feature type="signal peptide" evidence="1">
    <location>
        <begin position="1"/>
        <end position="17"/>
    </location>
</feature>
<keyword evidence="1" id="KW-0732">Signal</keyword>
<dbReference type="OrthoDB" id="4438892at2759"/>
<reference evidence="2" key="1">
    <citation type="submission" date="2020-02" db="EMBL/GenBank/DDBJ databases">
        <authorList>
            <person name="Palmer J.M."/>
        </authorList>
    </citation>
    <scope>NUCLEOTIDE SEQUENCE</scope>
    <source>
        <strain evidence="2">EPUS1.4</strain>
        <tissue evidence="2">Thallus</tissue>
    </source>
</reference>
<protein>
    <submittedName>
        <fullName evidence="2">Uncharacterized protein</fullName>
    </submittedName>
</protein>
<dbReference type="AlphaFoldDB" id="A0A8H7E036"/>
<organism evidence="2 3">
    <name type="scientific">Endocarpon pusillum</name>
    <dbReference type="NCBI Taxonomy" id="364733"/>
    <lineage>
        <taxon>Eukaryota</taxon>
        <taxon>Fungi</taxon>
        <taxon>Dikarya</taxon>
        <taxon>Ascomycota</taxon>
        <taxon>Pezizomycotina</taxon>
        <taxon>Eurotiomycetes</taxon>
        <taxon>Chaetothyriomycetidae</taxon>
        <taxon>Verrucariales</taxon>
        <taxon>Verrucariaceae</taxon>
        <taxon>Endocarpon</taxon>
    </lineage>
</organism>
<dbReference type="Proteomes" id="UP000606974">
    <property type="component" value="Unassembled WGS sequence"/>
</dbReference>
<comment type="caution">
    <text evidence="2">The sequence shown here is derived from an EMBL/GenBank/DDBJ whole genome shotgun (WGS) entry which is preliminary data.</text>
</comment>
<evidence type="ECO:0000313" key="3">
    <source>
        <dbReference type="Proteomes" id="UP000606974"/>
    </source>
</evidence>
<name>A0A8H7E036_9EURO</name>
<proteinExistence type="predicted"/>
<sequence length="112" mass="11726">MKFTLALLPFILGMAVAAPAPEARADVEARQITTVGLTFYGADNDAQYSISAPTDGSEFTINHPEISVSNIYNAGGATCVINGSEGSYTVVPIGEHPVGPPQPQVSGRCFRN</sequence>
<evidence type="ECO:0000256" key="1">
    <source>
        <dbReference type="SAM" id="SignalP"/>
    </source>
</evidence>
<dbReference type="EMBL" id="JAACFV010000197">
    <property type="protein sequence ID" value="KAF7503113.1"/>
    <property type="molecule type" value="Genomic_DNA"/>
</dbReference>
<feature type="chain" id="PRO_5034109731" evidence="1">
    <location>
        <begin position="18"/>
        <end position="112"/>
    </location>
</feature>
<keyword evidence="3" id="KW-1185">Reference proteome</keyword>
<accession>A0A8H7E036</accession>